<dbReference type="RefSeq" id="WP_139622119.1">
    <property type="nucleotide sequence ID" value="NZ_VDMP01000020.1"/>
</dbReference>
<dbReference type="Pfam" id="PF09084">
    <property type="entry name" value="NMT1"/>
    <property type="match status" value="1"/>
</dbReference>
<organism evidence="3 4">
    <name type="scientific">Nocardioides albidus</name>
    <dbReference type="NCBI Taxonomy" id="1517589"/>
    <lineage>
        <taxon>Bacteria</taxon>
        <taxon>Bacillati</taxon>
        <taxon>Actinomycetota</taxon>
        <taxon>Actinomycetes</taxon>
        <taxon>Propionibacteriales</taxon>
        <taxon>Nocardioidaceae</taxon>
        <taxon>Nocardioides</taxon>
    </lineage>
</organism>
<reference evidence="3 4" key="1">
    <citation type="journal article" date="2016" name="Int. J. Syst. Evol. Microbiol.">
        <title>Nocardioides albidus sp. nov., an actinobacterium isolated from garden soil.</title>
        <authorList>
            <person name="Singh H."/>
            <person name="Du J."/>
            <person name="Trinh H."/>
            <person name="Won K."/>
            <person name="Yang J.E."/>
            <person name="Yin C."/>
            <person name="Kook M."/>
            <person name="Yi T.H."/>
        </authorList>
    </citation>
    <scope>NUCLEOTIDE SEQUENCE [LARGE SCALE GENOMIC DNA]</scope>
    <source>
        <strain evidence="3 4">CCTCC AB 2015297</strain>
    </source>
</reference>
<dbReference type="AlphaFoldDB" id="A0A5C4W3G0"/>
<keyword evidence="1" id="KW-0732">Signal</keyword>
<evidence type="ECO:0000259" key="2">
    <source>
        <dbReference type="Pfam" id="PF09084"/>
    </source>
</evidence>
<proteinExistence type="predicted"/>
<keyword evidence="4" id="KW-1185">Reference proteome</keyword>
<sequence>MEQTRRGMLKTMGSAAIVASAGALPVALASPSTAATSGAAAAAATTAAGAAPLTIRLLLNSGLSGPHAFFCLAKERGYFSDAGLDVQFVAGAGASGSVPVMAVQGYEAGYGDFGSLVKVAAMRPHESPVAVHMTFSATPLTIGVRKGGRIRKPRHLEGKVITGNSMDTAIEILSPYAVRAGFDESRLSIMRSPAALSVMAKDVVDGHVDGVFGFVNTIIAALASIGIDGRKELDFLEYRDVLPDFFGNALMVAPSLIRDHPDAVRAFVAGVNRGIADTYADPDAALRALERQKPDFRWDVDGPRLLGTLENEMAHPDTLVHGIGDVTNERLHSCVRLLVDACRLPHPPAPHQVFSRDFLPPLDERARPVF</sequence>
<accession>A0A5C4W3G0</accession>
<dbReference type="OrthoDB" id="174578at2"/>
<dbReference type="PROSITE" id="PS51318">
    <property type="entry name" value="TAT"/>
    <property type="match status" value="1"/>
</dbReference>
<feature type="chain" id="PRO_5023021414" evidence="1">
    <location>
        <begin position="35"/>
        <end position="370"/>
    </location>
</feature>
<dbReference type="PANTHER" id="PTHR31528:SF15">
    <property type="entry name" value="RIBOFLAVIN-BINDING PROTEIN RIBY"/>
    <property type="match status" value="1"/>
</dbReference>
<dbReference type="InterPro" id="IPR027939">
    <property type="entry name" value="NMT1/THI5"/>
</dbReference>
<dbReference type="InterPro" id="IPR015168">
    <property type="entry name" value="SsuA/THI5"/>
</dbReference>
<dbReference type="GO" id="GO:0009228">
    <property type="term" value="P:thiamine biosynthetic process"/>
    <property type="evidence" value="ECO:0007669"/>
    <property type="project" value="InterPro"/>
</dbReference>
<feature type="signal peptide" evidence="1">
    <location>
        <begin position="1"/>
        <end position="34"/>
    </location>
</feature>
<comment type="caution">
    <text evidence="3">The sequence shown here is derived from an EMBL/GenBank/DDBJ whole genome shotgun (WGS) entry which is preliminary data.</text>
</comment>
<name>A0A5C4W3G0_9ACTN</name>
<protein>
    <submittedName>
        <fullName evidence="3">ABC transporter substrate-binding protein</fullName>
    </submittedName>
</protein>
<dbReference type="InterPro" id="IPR006311">
    <property type="entry name" value="TAT_signal"/>
</dbReference>
<evidence type="ECO:0000256" key="1">
    <source>
        <dbReference type="SAM" id="SignalP"/>
    </source>
</evidence>
<dbReference type="EMBL" id="VDMP01000020">
    <property type="protein sequence ID" value="TNM42722.1"/>
    <property type="molecule type" value="Genomic_DNA"/>
</dbReference>
<feature type="domain" description="SsuA/THI5-like" evidence="2">
    <location>
        <begin position="67"/>
        <end position="285"/>
    </location>
</feature>
<evidence type="ECO:0000313" key="4">
    <source>
        <dbReference type="Proteomes" id="UP000313231"/>
    </source>
</evidence>
<gene>
    <name evidence="3" type="ORF">FHP29_06820</name>
</gene>
<evidence type="ECO:0000313" key="3">
    <source>
        <dbReference type="EMBL" id="TNM42722.1"/>
    </source>
</evidence>
<dbReference type="Proteomes" id="UP000313231">
    <property type="component" value="Unassembled WGS sequence"/>
</dbReference>
<dbReference type="Gene3D" id="3.40.190.10">
    <property type="entry name" value="Periplasmic binding protein-like II"/>
    <property type="match status" value="2"/>
</dbReference>
<dbReference type="SUPFAM" id="SSF53850">
    <property type="entry name" value="Periplasmic binding protein-like II"/>
    <property type="match status" value="1"/>
</dbReference>
<dbReference type="PANTHER" id="PTHR31528">
    <property type="entry name" value="4-AMINO-5-HYDROXYMETHYL-2-METHYLPYRIMIDINE PHOSPHATE SYNTHASE THI11-RELATED"/>
    <property type="match status" value="1"/>
</dbReference>